<gene>
    <name evidence="2" type="ORF">FVP77_09980</name>
</gene>
<evidence type="ECO:0000313" key="2">
    <source>
        <dbReference type="EMBL" id="TXK13677.1"/>
    </source>
</evidence>
<feature type="transmembrane region" description="Helical" evidence="1">
    <location>
        <begin position="106"/>
        <end position="123"/>
    </location>
</feature>
<accession>A0A5C8I3R1</accession>
<dbReference type="EMBL" id="VRSV01000001">
    <property type="protein sequence ID" value="TXK13677.1"/>
    <property type="molecule type" value="Genomic_DNA"/>
</dbReference>
<proteinExistence type="predicted"/>
<evidence type="ECO:0000256" key="1">
    <source>
        <dbReference type="SAM" id="Phobius"/>
    </source>
</evidence>
<keyword evidence="3" id="KW-1185">Reference proteome</keyword>
<feature type="transmembrane region" description="Helical" evidence="1">
    <location>
        <begin position="51"/>
        <end position="70"/>
    </location>
</feature>
<evidence type="ECO:0000313" key="3">
    <source>
        <dbReference type="Proteomes" id="UP000321034"/>
    </source>
</evidence>
<keyword evidence="1" id="KW-0812">Transmembrane</keyword>
<dbReference type="InterPro" id="IPR021214">
    <property type="entry name" value="DUF2568"/>
</dbReference>
<comment type="caution">
    <text evidence="2">The sequence shown here is derived from an EMBL/GenBank/DDBJ whole genome shotgun (WGS) entry which is preliminary data.</text>
</comment>
<sequence>MPETPNVRAEAPLQPGMRPRPSVAEIGAFLCGLFAFATLALWGFLAWPLPWNIVFGIAAPVAAILVWALFVSPRAVLAVHPFVRAIVELLVYAAATVAWWNMGQVWVGIVFAIVAITCGLFAGRRRLA</sequence>
<dbReference type="RefSeq" id="WP_147894322.1">
    <property type="nucleotide sequence ID" value="NZ_BAAANR010000001.1"/>
</dbReference>
<protein>
    <submittedName>
        <fullName evidence="2">DUF2568 domain-containing protein</fullName>
    </submittedName>
</protein>
<keyword evidence="1" id="KW-1133">Transmembrane helix</keyword>
<dbReference type="AlphaFoldDB" id="A0A5C8I3R1"/>
<feature type="transmembrane region" description="Helical" evidence="1">
    <location>
        <begin position="82"/>
        <end position="100"/>
    </location>
</feature>
<feature type="transmembrane region" description="Helical" evidence="1">
    <location>
        <begin position="26"/>
        <end position="45"/>
    </location>
</feature>
<dbReference type="Proteomes" id="UP000321034">
    <property type="component" value="Unassembled WGS sequence"/>
</dbReference>
<organism evidence="2 3">
    <name type="scientific">Microbacterium hatanonis</name>
    <dbReference type="NCBI Taxonomy" id="404366"/>
    <lineage>
        <taxon>Bacteria</taxon>
        <taxon>Bacillati</taxon>
        <taxon>Actinomycetota</taxon>
        <taxon>Actinomycetes</taxon>
        <taxon>Micrococcales</taxon>
        <taxon>Microbacteriaceae</taxon>
        <taxon>Microbacterium</taxon>
    </lineage>
</organism>
<dbReference type="Pfam" id="PF10823">
    <property type="entry name" value="DUF2568"/>
    <property type="match status" value="1"/>
</dbReference>
<keyword evidence="1" id="KW-0472">Membrane</keyword>
<reference evidence="2 3" key="1">
    <citation type="submission" date="2019-08" db="EMBL/GenBank/DDBJ databases">
        <authorList>
            <person name="Dong K."/>
        </authorList>
    </citation>
    <scope>NUCLEOTIDE SEQUENCE [LARGE SCALE GENOMIC DNA]</scope>
    <source>
        <strain evidence="2 3">JCM14558</strain>
    </source>
</reference>
<name>A0A5C8I3R1_9MICO</name>
<dbReference type="OrthoDB" id="5076471at2"/>